<dbReference type="InterPro" id="IPR017850">
    <property type="entry name" value="Alkaline_phosphatase_core_sf"/>
</dbReference>
<evidence type="ECO:0000256" key="5">
    <source>
        <dbReference type="ARBA" id="ARBA00023211"/>
    </source>
</evidence>
<dbReference type="Pfam" id="PF01676">
    <property type="entry name" value="Metalloenzyme"/>
    <property type="match status" value="1"/>
</dbReference>
<evidence type="ECO:0000256" key="6">
    <source>
        <dbReference type="ARBA" id="ARBA00023235"/>
    </source>
</evidence>
<evidence type="ECO:0000256" key="1">
    <source>
        <dbReference type="ARBA" id="ARBA00004798"/>
    </source>
</evidence>
<feature type="binding site" evidence="7 10">
    <location>
        <position position="10"/>
    </location>
    <ligand>
        <name>Mn(2+)</name>
        <dbReference type="ChEBI" id="CHEBI:29035"/>
        <label>2</label>
    </ligand>
</feature>
<dbReference type="NCBIfam" id="TIGR01307">
    <property type="entry name" value="pgm_bpd_ind"/>
    <property type="match status" value="1"/>
</dbReference>
<evidence type="ECO:0000256" key="9">
    <source>
        <dbReference type="PIRSR" id="PIRSR001492-2"/>
    </source>
</evidence>
<feature type="binding site" evidence="7 10">
    <location>
        <position position="435"/>
    </location>
    <ligand>
        <name>Mn(2+)</name>
        <dbReference type="ChEBI" id="CHEBI:29035"/>
        <label>2</label>
    </ligand>
</feature>
<feature type="binding site" evidence="7 9">
    <location>
        <position position="182"/>
    </location>
    <ligand>
        <name>substrate</name>
    </ligand>
</feature>
<comment type="cofactor">
    <cofactor evidence="7">
        <name>Mn(2+)</name>
        <dbReference type="ChEBI" id="CHEBI:29035"/>
    </cofactor>
    <text evidence="7">Binds 2 manganese ions per subunit.</text>
</comment>
<organism evidence="13">
    <name type="scientific">Erythroglossum lusitanicum</name>
    <dbReference type="NCBI Taxonomy" id="2575615"/>
    <lineage>
        <taxon>Eukaryota</taxon>
        <taxon>Rhodophyta</taxon>
        <taxon>Florideophyceae</taxon>
        <taxon>Rhodymeniophycidae</taxon>
        <taxon>Ceramiales</taxon>
        <taxon>Delesseriaceae</taxon>
        <taxon>Erythroglossum</taxon>
    </lineage>
</organism>
<evidence type="ECO:0000259" key="12">
    <source>
        <dbReference type="Pfam" id="PF06415"/>
    </source>
</evidence>
<evidence type="ECO:0000256" key="10">
    <source>
        <dbReference type="PIRSR" id="PIRSR001492-3"/>
    </source>
</evidence>
<feature type="binding site" evidence="7 9">
    <location>
        <position position="326"/>
    </location>
    <ligand>
        <name>substrate</name>
    </ligand>
</feature>
<keyword evidence="13" id="KW-0934">Plastid</keyword>
<dbReference type="GO" id="GO:0030145">
    <property type="term" value="F:manganese ion binding"/>
    <property type="evidence" value="ECO:0007669"/>
    <property type="project" value="UniProtKB-UniRule"/>
</dbReference>
<dbReference type="HAMAP" id="MF_01038">
    <property type="entry name" value="GpmI"/>
    <property type="match status" value="1"/>
</dbReference>
<dbReference type="FunFam" id="3.40.1450.10:FF:000002">
    <property type="entry name" value="2,3-bisphosphoglycerate-independent phosphoglycerate mutase"/>
    <property type="match status" value="1"/>
</dbReference>
<keyword evidence="3 7" id="KW-0479">Metal-binding</keyword>
<feature type="binding site" evidence="7 9">
    <location>
        <begin position="150"/>
        <end position="151"/>
    </location>
    <ligand>
        <name>substrate</name>
    </ligand>
</feature>
<evidence type="ECO:0000256" key="8">
    <source>
        <dbReference type="PIRSR" id="PIRSR001492-1"/>
    </source>
</evidence>
<dbReference type="CDD" id="cd16010">
    <property type="entry name" value="iPGM"/>
    <property type="match status" value="1"/>
</dbReference>
<dbReference type="PANTHER" id="PTHR31637">
    <property type="entry name" value="2,3-BISPHOSPHOGLYCERATE-INDEPENDENT PHOSPHOGLYCERATE MUTASE"/>
    <property type="match status" value="1"/>
</dbReference>
<keyword evidence="5 7" id="KW-0464">Manganese</keyword>
<keyword evidence="4 7" id="KW-0324">Glycolysis</keyword>
<reference evidence="13" key="2">
    <citation type="submission" date="2019-04" db="EMBL/GenBank/DDBJ databases">
        <authorList>
            <person name="Pasella M."/>
        </authorList>
    </citation>
    <scope>NUCLEOTIDE SEQUENCE</scope>
    <source>
        <strain evidence="13">PD2950_2</strain>
    </source>
</reference>
<dbReference type="PIRSF" id="PIRSF001492">
    <property type="entry name" value="IPGAM"/>
    <property type="match status" value="1"/>
</dbReference>
<dbReference type="InterPro" id="IPR005995">
    <property type="entry name" value="Pgm_bpd_ind"/>
</dbReference>
<feature type="binding site" evidence="7 10">
    <location>
        <position position="434"/>
    </location>
    <ligand>
        <name>Mn(2+)</name>
        <dbReference type="ChEBI" id="CHEBI:29035"/>
        <label>2</label>
    </ligand>
</feature>
<dbReference type="GO" id="GO:0006096">
    <property type="term" value="P:glycolytic process"/>
    <property type="evidence" value="ECO:0007669"/>
    <property type="project" value="UniProtKB-UniRule"/>
</dbReference>
<feature type="binding site" evidence="7 9">
    <location>
        <begin position="253"/>
        <end position="256"/>
    </location>
    <ligand>
        <name>substrate</name>
    </ligand>
</feature>
<feature type="binding site" evidence="7 10">
    <location>
        <position position="393"/>
    </location>
    <ligand>
        <name>Mn(2+)</name>
        <dbReference type="ChEBI" id="CHEBI:29035"/>
        <label>1</label>
    </ligand>
</feature>
<dbReference type="SUPFAM" id="SSF64158">
    <property type="entry name" value="2,3-Bisphosphoglycerate-independent phosphoglycerate mutase, substrate-binding domain"/>
    <property type="match status" value="1"/>
</dbReference>
<comment type="pathway">
    <text evidence="1 7">Carbohydrate degradation; glycolysis; pyruvate from D-glyceraldehyde 3-phosphate: step 3/5.</text>
</comment>
<dbReference type="UniPathway" id="UPA00109">
    <property type="reaction ID" value="UER00186"/>
</dbReference>
<evidence type="ECO:0000256" key="7">
    <source>
        <dbReference type="HAMAP-Rule" id="MF_01038"/>
    </source>
</evidence>
<comment type="function">
    <text evidence="7">Catalyzes the interconversion of 2-phosphoglycerate and 3-phosphoglycerate.</text>
</comment>
<proteinExistence type="inferred from homology"/>
<reference evidence="13" key="1">
    <citation type="journal article" date="2019" name="Mol. Phylogenet. Evol.">
        <title>Morphological evolution and classification of the red algal order Ceramiales inferred using plastid phylogenomics.</title>
        <authorList>
            <person name="Diaz-Tapia P."/>
            <person name="Pasella M.M."/>
            <person name="Verbruggen H."/>
            <person name="Maggs C.A."/>
        </authorList>
    </citation>
    <scope>NUCLEOTIDE SEQUENCE</scope>
    <source>
        <strain evidence="13">PD2950_2</strain>
    </source>
</reference>
<dbReference type="GO" id="GO:0005829">
    <property type="term" value="C:cytosol"/>
    <property type="evidence" value="ECO:0007669"/>
    <property type="project" value="TreeGrafter"/>
</dbReference>
<dbReference type="PANTHER" id="PTHR31637:SF0">
    <property type="entry name" value="2,3-BISPHOSPHOGLYCERATE-INDEPENDENT PHOSPHOGLYCERATE MUTASE"/>
    <property type="match status" value="1"/>
</dbReference>
<dbReference type="GO" id="GO:0004619">
    <property type="term" value="F:phosphoglycerate mutase activity"/>
    <property type="evidence" value="ECO:0007669"/>
    <property type="project" value="UniProtKB-UniRule"/>
</dbReference>
<gene>
    <name evidence="13" type="primary">pgmA</name>
    <name evidence="7" type="synonym">gpmI</name>
</gene>
<dbReference type="Gene3D" id="3.40.720.10">
    <property type="entry name" value="Alkaline Phosphatase, subunit A"/>
    <property type="match status" value="1"/>
</dbReference>
<dbReference type="GO" id="GO:0006007">
    <property type="term" value="P:glucose catabolic process"/>
    <property type="evidence" value="ECO:0007669"/>
    <property type="project" value="InterPro"/>
</dbReference>
<feature type="binding site" evidence="7 10">
    <location>
        <position position="60"/>
    </location>
    <ligand>
        <name>Mn(2+)</name>
        <dbReference type="ChEBI" id="CHEBI:29035"/>
        <label>2</label>
    </ligand>
</feature>
<evidence type="ECO:0000256" key="3">
    <source>
        <dbReference type="ARBA" id="ARBA00022723"/>
    </source>
</evidence>
<dbReference type="Pfam" id="PF06415">
    <property type="entry name" value="iPGM_N"/>
    <property type="match status" value="1"/>
</dbReference>
<geneLocation type="plastid" evidence="13"/>
<accession>A0A4D6WRR4</accession>
<feature type="domain" description="Metalloenzyme" evidence="11">
    <location>
        <begin position="3"/>
        <end position="492"/>
    </location>
</feature>
<evidence type="ECO:0000259" key="11">
    <source>
        <dbReference type="Pfam" id="PF01676"/>
    </source>
</evidence>
<dbReference type="EC" id="5.4.2.12" evidence="7"/>
<protein>
    <recommendedName>
        <fullName evidence="7">2,3-bisphosphoglycerate-independent phosphoglycerate mutase</fullName>
        <shortName evidence="7">BPG-independent PGAM</shortName>
        <shortName evidence="7">Phosphoglyceromutase</shortName>
        <shortName evidence="7">iPGM</shortName>
        <ecNumber evidence="7">5.4.2.12</ecNumber>
    </recommendedName>
</protein>
<name>A0A4D6WRR4_9FLOR</name>
<evidence type="ECO:0000256" key="2">
    <source>
        <dbReference type="ARBA" id="ARBA00008819"/>
    </source>
</evidence>
<keyword evidence="6 7" id="KW-0413">Isomerase</keyword>
<dbReference type="Gene3D" id="3.40.1450.10">
    <property type="entry name" value="BPG-independent phosphoglycerate mutase, domain B"/>
    <property type="match status" value="1"/>
</dbReference>
<sequence>MDPIILIILDGWGYSEKTEGNAIKLANTPNMDKIWDNYPKSLLSASGQDVGLPNNQMGNSEVGHTTIGAGRIINQDLVRIQKSINNKSFFQNTTIHNICKKVTNNQSKLHIIGLCSNGGVHSHIDHLKAILKIVKQYNNTICLHLITDGRDTKAKIAKKFLQEILDEIKDNSNINICSISGRYYSMDRDCRWSRTEKTYKVLTEDKIYDQKIDCINIIEKYYKQDISDEFIPPTRIYPGKISDFDGILFFNFRPDRIRQLLHSLYKYHFKGFAIKKITNLIITTFTDYDSSLKIPIIFPPQQHQNFLGEILSNNGLRQLRLAETEKYAHVTYFFNGGIEEPYPGEDRELIPSPQVETYDLKPDMSAYHLTENLINAINKNIYQFIAINYANPDMIGHTGDLKATIKAIEVIDQCIEKILDKIKDKQCTLIITADHGNADYMLDEHNKPCKSHSLNLVPFILLEKNKLKKTNLHANGSLADIAPTILDLLNIQIPKEMNGKSLLNQ</sequence>
<feature type="binding site" evidence="7 10">
    <location>
        <position position="397"/>
    </location>
    <ligand>
        <name>Mn(2+)</name>
        <dbReference type="ChEBI" id="CHEBI:29035"/>
        <label>1</label>
    </ligand>
</feature>
<dbReference type="InterPro" id="IPR006124">
    <property type="entry name" value="Metalloenzyme"/>
</dbReference>
<feature type="domain" description="BPG-independent PGAM N-terminal" evidence="12">
    <location>
        <begin position="80"/>
        <end position="289"/>
    </location>
</feature>
<dbReference type="AlphaFoldDB" id="A0A4D6WRR4"/>
<comment type="catalytic activity">
    <reaction evidence="7">
        <text>(2R)-2-phosphoglycerate = (2R)-3-phosphoglycerate</text>
        <dbReference type="Rhea" id="RHEA:15901"/>
        <dbReference type="ChEBI" id="CHEBI:58272"/>
        <dbReference type="ChEBI" id="CHEBI:58289"/>
        <dbReference type="EC" id="5.4.2.12"/>
    </reaction>
</comment>
<dbReference type="InterPro" id="IPR011258">
    <property type="entry name" value="BPG-indep_PGM_N"/>
</dbReference>
<feature type="active site" description="Phosphoserine intermediate" evidence="7 8">
    <location>
        <position position="60"/>
    </location>
</feature>
<evidence type="ECO:0000313" key="13">
    <source>
        <dbReference type="EMBL" id="QCI06524.1"/>
    </source>
</evidence>
<dbReference type="InterPro" id="IPR036646">
    <property type="entry name" value="PGAM_B_sf"/>
</dbReference>
<feature type="binding site" evidence="7 9">
    <location>
        <position position="121"/>
    </location>
    <ligand>
        <name>substrate</name>
    </ligand>
</feature>
<comment type="similarity">
    <text evidence="2 7">Belongs to the BPG-independent phosphoglycerate mutase family.</text>
</comment>
<evidence type="ECO:0000256" key="4">
    <source>
        <dbReference type="ARBA" id="ARBA00023152"/>
    </source>
</evidence>
<dbReference type="SUPFAM" id="SSF53649">
    <property type="entry name" value="Alkaline phosphatase-like"/>
    <property type="match status" value="1"/>
</dbReference>
<feature type="binding site" evidence="7 10">
    <location>
        <position position="452"/>
    </location>
    <ligand>
        <name>Mn(2+)</name>
        <dbReference type="ChEBI" id="CHEBI:29035"/>
        <label>1</label>
    </ligand>
</feature>
<dbReference type="EMBL" id="MK814654">
    <property type="protein sequence ID" value="QCI06524.1"/>
    <property type="molecule type" value="Genomic_DNA"/>
</dbReference>
<feature type="binding site" evidence="7 9">
    <location>
        <position position="188"/>
    </location>
    <ligand>
        <name>substrate</name>
    </ligand>
</feature>